<dbReference type="Proteomes" id="UP000069443">
    <property type="component" value="Unassembled WGS sequence"/>
</dbReference>
<reference evidence="2" key="2">
    <citation type="submission" date="2016-02" db="EMBL/GenBank/DDBJ databases">
        <title>Draft genome sequence of five rapidly growing Mycobacterium species.</title>
        <authorList>
            <person name="Katahira K."/>
            <person name="Gotou Y."/>
            <person name="Iida K."/>
            <person name="Ogura Y."/>
            <person name="Hayashi T."/>
        </authorList>
    </citation>
    <scope>NUCLEOTIDE SEQUENCE [LARGE SCALE GENOMIC DNA]</scope>
    <source>
        <strain evidence="2">JCM15298</strain>
    </source>
</reference>
<accession>A0A117IA33</accession>
<organism evidence="1 2">
    <name type="scientific">Mycolicibacterium canariasense</name>
    <name type="common">Mycobacterium canariasense</name>
    <dbReference type="NCBI Taxonomy" id="228230"/>
    <lineage>
        <taxon>Bacteria</taxon>
        <taxon>Bacillati</taxon>
        <taxon>Actinomycetota</taxon>
        <taxon>Actinomycetes</taxon>
        <taxon>Mycobacteriales</taxon>
        <taxon>Mycobacteriaceae</taxon>
        <taxon>Mycolicibacterium</taxon>
    </lineage>
</organism>
<dbReference type="OrthoDB" id="9859309at2"/>
<reference evidence="2" key="1">
    <citation type="journal article" date="2016" name="Genome Announc.">
        <title>Draft Genome Sequences of Five Rapidly Growing Mycobacterium Species, M. thermoresistibile, M. fortuitum subsp. acetamidolyticum, M. canariasense, M. brisbanense, and M. novocastrense.</title>
        <authorList>
            <person name="Katahira K."/>
            <person name="Ogura Y."/>
            <person name="Gotoh Y."/>
            <person name="Hayashi T."/>
        </authorList>
    </citation>
    <scope>NUCLEOTIDE SEQUENCE [LARGE SCALE GENOMIC DNA]</scope>
    <source>
        <strain evidence="2">JCM15298</strain>
    </source>
</reference>
<sequence>MGLDVNATSVGDRIRDDRGKVLTVHEIRPADTRDDPSAGPIVCAEFDHGHGVCIDAATAHRYEPA</sequence>
<dbReference type="RefSeq" id="WP_036439637.1">
    <property type="nucleotide sequence ID" value="NZ_BCSY01000042.1"/>
</dbReference>
<dbReference type="AlphaFoldDB" id="A0A117IA33"/>
<keyword evidence="2" id="KW-1185">Reference proteome</keyword>
<dbReference type="EMBL" id="BCSY01000042">
    <property type="protein sequence ID" value="GAS95734.1"/>
    <property type="molecule type" value="Genomic_DNA"/>
</dbReference>
<protein>
    <submittedName>
        <fullName evidence="1">GF22716</fullName>
    </submittedName>
</protein>
<gene>
    <name evidence="1" type="ORF">RMCC_2700</name>
</gene>
<proteinExistence type="predicted"/>
<name>A0A117IA33_MYCCR</name>
<comment type="caution">
    <text evidence="1">The sequence shown here is derived from an EMBL/GenBank/DDBJ whole genome shotgun (WGS) entry which is preliminary data.</text>
</comment>
<evidence type="ECO:0000313" key="2">
    <source>
        <dbReference type="Proteomes" id="UP000069443"/>
    </source>
</evidence>
<dbReference type="STRING" id="228230.RMCC_2700"/>
<evidence type="ECO:0000313" key="1">
    <source>
        <dbReference type="EMBL" id="GAS95734.1"/>
    </source>
</evidence>